<dbReference type="InterPro" id="IPR050401">
    <property type="entry name" value="Cyclic_nucleotide_synthase"/>
</dbReference>
<evidence type="ECO:0000256" key="1">
    <source>
        <dbReference type="ARBA" id="ARBA00004370"/>
    </source>
</evidence>
<evidence type="ECO:0008006" key="13">
    <source>
        <dbReference type="Google" id="ProtNLM"/>
    </source>
</evidence>
<proteinExistence type="predicted"/>
<dbReference type="InterPro" id="IPR003607">
    <property type="entry name" value="HD/PDEase_dom"/>
</dbReference>
<keyword evidence="3" id="KW-0547">Nucleotide-binding</keyword>
<feature type="compositionally biased region" description="Low complexity" evidence="7">
    <location>
        <begin position="1"/>
        <end position="15"/>
    </location>
</feature>
<feature type="compositionally biased region" description="Low complexity" evidence="7">
    <location>
        <begin position="600"/>
        <end position="611"/>
    </location>
</feature>
<keyword evidence="4 8" id="KW-1133">Transmembrane helix</keyword>
<dbReference type="SMART" id="SM00044">
    <property type="entry name" value="CYCc"/>
    <property type="match status" value="1"/>
</dbReference>
<dbReference type="SUPFAM" id="SSF109604">
    <property type="entry name" value="HD-domain/PDEase-like"/>
    <property type="match status" value="1"/>
</dbReference>
<evidence type="ECO:0000256" key="5">
    <source>
        <dbReference type="ARBA" id="ARBA00023136"/>
    </source>
</evidence>
<gene>
    <name evidence="11" type="ORF">FRACYDRAFT_178240</name>
</gene>
<dbReference type="KEGG" id="fcy:FRACYDRAFT_178240"/>
<dbReference type="Pfam" id="PF00233">
    <property type="entry name" value="PDEase_I"/>
    <property type="match status" value="1"/>
</dbReference>
<evidence type="ECO:0000313" key="11">
    <source>
        <dbReference type="EMBL" id="OEU23454.1"/>
    </source>
</evidence>
<dbReference type="AlphaFoldDB" id="A0A1E7FZB4"/>
<dbReference type="PANTHER" id="PTHR11920:SF335">
    <property type="entry name" value="GUANYLATE CYCLASE"/>
    <property type="match status" value="1"/>
</dbReference>
<name>A0A1E7FZB4_9STRA</name>
<dbReference type="GO" id="GO:0001653">
    <property type="term" value="F:peptide receptor activity"/>
    <property type="evidence" value="ECO:0007669"/>
    <property type="project" value="TreeGrafter"/>
</dbReference>
<evidence type="ECO:0000256" key="4">
    <source>
        <dbReference type="ARBA" id="ARBA00022989"/>
    </source>
</evidence>
<feature type="compositionally biased region" description="Polar residues" evidence="7">
    <location>
        <begin position="66"/>
        <end position="86"/>
    </location>
</feature>
<accession>A0A1E7FZB4</accession>
<comment type="subcellular location">
    <subcellularLocation>
        <location evidence="1">Membrane</location>
    </subcellularLocation>
</comment>
<evidence type="ECO:0000256" key="7">
    <source>
        <dbReference type="SAM" id="MobiDB-lite"/>
    </source>
</evidence>
<evidence type="ECO:0000259" key="10">
    <source>
        <dbReference type="PROSITE" id="PS51845"/>
    </source>
</evidence>
<dbReference type="GO" id="GO:0004114">
    <property type="term" value="F:3',5'-cyclic-nucleotide phosphodiesterase activity"/>
    <property type="evidence" value="ECO:0007669"/>
    <property type="project" value="InterPro"/>
</dbReference>
<keyword evidence="6" id="KW-0456">Lyase</keyword>
<dbReference type="InterPro" id="IPR002073">
    <property type="entry name" value="PDEase_catalytic_dom"/>
</dbReference>
<dbReference type="OrthoDB" id="39239at2759"/>
<dbReference type="InterPro" id="IPR001054">
    <property type="entry name" value="A/G_cyclase"/>
</dbReference>
<dbReference type="GO" id="GO:0007168">
    <property type="term" value="P:receptor guanylyl cyclase signaling pathway"/>
    <property type="evidence" value="ECO:0007669"/>
    <property type="project" value="TreeGrafter"/>
</dbReference>
<dbReference type="PANTHER" id="PTHR11920">
    <property type="entry name" value="GUANYLYL CYCLASE"/>
    <property type="match status" value="1"/>
</dbReference>
<sequence length="1263" mass="141044">MIKTCNVNNKNNNNDADADADNHGVIVVPSNIINTENNINDDDDDDDDDDREASNNKAIESGGRLVTSSKNSDNGDTNNGDASSGTSGWGDGDQSTTNRSTDTGYSPSNNSSSNKGGAGGKGFLSEDDPALNIAEKENRAVSLSRIVMIFVLVLTTICVSLLVYTFVDNAEKYSFELSFNDDTIKLQESLGSSMDKKLAAVDSLAMLMVSSADEKNETFPFTTLTDFAVKAAKVRHVMMLSNAIALQQYQFVTEEERIEWELYAKENEQWVQDAIEVERLDTTFTAKTIIPDYNGTNNFSTSIRYNDSPVEYNFTGPYYTPSWQTYPMLPSDGVTAYNFNAIQHKLLGPGIKRVRETKKVVVGPVVNFEDSNEEGGRNTLRLWAARHVPEGVDASEPIIQVLYPILNTAPNGGTTHIEPNSTVVGILSSTIYWHSYLKNILPLGERGLVVVFANTCNQSFTYEINGHEAKWLGPDDLHDTQFDYLKQTLTFEEIGLHSSLIGQYGGLPIDHEHCTYTVSTYPSQTMKDMHHTNNPIILTVIACAIFIFTAVTFLGYDKIVAMRYQKVMKTAIQSTAIVSSLFPAQIRDRLLEGSPDNKKGSNSGNSAMGGSVFQPTKTRLRTFLNDGEPSQSSKPIADLFPHTTVIFADIAGFTAWSSVREPAQVFTLLENVYSAFDQIAARRGVFKIETIGDSYVAVTGLPDPQKDHAVVMVKFARDCRQQFNELCSTLESSLGPETGDLLLRIGIHSGPVTAGVLRGQKSRFQLFGDTVNTAARMESTGTANKIQVSQATADLLKQAKKLHWLKPREVMVEAKGKGFMITYWVEPKKVVASITTSTTTLARSNSMNMGSPMESSQSSLSLAPRRISNQTERLVNWNIDVLERLLRKIVSRRVALGRELTRSSEANWNRPREAMVLKEVKEVIKLPEYNSRYADNNEDPSWIILEPCVRFQLRGFVTAIASTYLDKNPFHNFPHASHVGMSVAKLLSRIVAPDKDFEKHEQLHDHTYGITSDPLTQFACVFSALIHDVDHSGVPNSQLVKEDTEVSKVYDGRSVAEQNSINISWNILMEPKYAELRKTICESCQEETRFRQLVVNAVCATDIMDKDLKHARNERWAKAFSTTIASSSTSLSSSSDLQEKINRKATIVIEHIIQASDVSHTMQHWHIYIKWNERLYAEMYKAYVEGRAEKDPTQSWYKGEIGFFDFYIIPLAQKLNECGVFGVSSDEYLNYATMNRNEWEKKGNDIVAGYVEKYQKNDDELLE</sequence>
<dbReference type="InterPro" id="IPR029787">
    <property type="entry name" value="Nucleotide_cyclase"/>
</dbReference>
<protein>
    <recommendedName>
        <fullName evidence="13">Phosphodiesterase</fullName>
    </recommendedName>
</protein>
<evidence type="ECO:0000256" key="2">
    <source>
        <dbReference type="ARBA" id="ARBA00022692"/>
    </source>
</evidence>
<dbReference type="SUPFAM" id="SSF55073">
    <property type="entry name" value="Nucleotide cyclase"/>
    <property type="match status" value="1"/>
</dbReference>
<dbReference type="GO" id="GO:0004016">
    <property type="term" value="F:adenylate cyclase activity"/>
    <property type="evidence" value="ECO:0007669"/>
    <property type="project" value="TreeGrafter"/>
</dbReference>
<dbReference type="Gene3D" id="1.10.1300.10">
    <property type="entry name" value="3'5'-cyclic nucleotide phosphodiesterase, catalytic domain"/>
    <property type="match status" value="1"/>
</dbReference>
<dbReference type="EMBL" id="KV784353">
    <property type="protein sequence ID" value="OEU23454.1"/>
    <property type="molecule type" value="Genomic_DNA"/>
</dbReference>
<dbReference type="GO" id="GO:0035556">
    <property type="term" value="P:intracellular signal transduction"/>
    <property type="evidence" value="ECO:0007669"/>
    <property type="project" value="InterPro"/>
</dbReference>
<dbReference type="CDD" id="cd07302">
    <property type="entry name" value="CHD"/>
    <property type="match status" value="1"/>
</dbReference>
<feature type="compositionally biased region" description="Polar residues" evidence="7">
    <location>
        <begin position="93"/>
        <end position="103"/>
    </location>
</feature>
<evidence type="ECO:0000256" key="8">
    <source>
        <dbReference type="SAM" id="Phobius"/>
    </source>
</evidence>
<keyword evidence="5 8" id="KW-0472">Membrane</keyword>
<dbReference type="PROSITE" id="PS50125">
    <property type="entry name" value="GUANYLATE_CYCLASE_2"/>
    <property type="match status" value="1"/>
</dbReference>
<feature type="compositionally biased region" description="Low complexity" evidence="7">
    <location>
        <begin position="104"/>
        <end position="115"/>
    </location>
</feature>
<evidence type="ECO:0000313" key="12">
    <source>
        <dbReference type="Proteomes" id="UP000095751"/>
    </source>
</evidence>
<dbReference type="GO" id="GO:0005886">
    <property type="term" value="C:plasma membrane"/>
    <property type="evidence" value="ECO:0007669"/>
    <property type="project" value="TreeGrafter"/>
</dbReference>
<dbReference type="GO" id="GO:0000166">
    <property type="term" value="F:nucleotide binding"/>
    <property type="evidence" value="ECO:0007669"/>
    <property type="project" value="UniProtKB-KW"/>
</dbReference>
<dbReference type="Pfam" id="PF00211">
    <property type="entry name" value="Guanylate_cyc"/>
    <property type="match status" value="1"/>
</dbReference>
<organism evidence="11 12">
    <name type="scientific">Fragilariopsis cylindrus CCMP1102</name>
    <dbReference type="NCBI Taxonomy" id="635003"/>
    <lineage>
        <taxon>Eukaryota</taxon>
        <taxon>Sar</taxon>
        <taxon>Stramenopiles</taxon>
        <taxon>Ochrophyta</taxon>
        <taxon>Bacillariophyta</taxon>
        <taxon>Bacillariophyceae</taxon>
        <taxon>Bacillariophycidae</taxon>
        <taxon>Bacillariales</taxon>
        <taxon>Bacillariaceae</taxon>
        <taxon>Fragilariopsis</taxon>
    </lineage>
</organism>
<evidence type="ECO:0000259" key="9">
    <source>
        <dbReference type="PROSITE" id="PS50125"/>
    </source>
</evidence>
<dbReference type="InterPro" id="IPR036971">
    <property type="entry name" value="PDEase_catalytic_dom_sf"/>
</dbReference>
<feature type="domain" description="Guanylate cyclase" evidence="9">
    <location>
        <begin position="644"/>
        <end position="778"/>
    </location>
</feature>
<feature type="transmembrane region" description="Helical" evidence="8">
    <location>
        <begin position="536"/>
        <end position="556"/>
    </location>
</feature>
<evidence type="ECO:0000256" key="3">
    <source>
        <dbReference type="ARBA" id="ARBA00022741"/>
    </source>
</evidence>
<feature type="domain" description="PDEase" evidence="10">
    <location>
        <begin position="953"/>
        <end position="1180"/>
    </location>
</feature>
<keyword evidence="2 8" id="KW-0812">Transmembrane</keyword>
<dbReference type="GO" id="GO:0004383">
    <property type="term" value="F:guanylate cyclase activity"/>
    <property type="evidence" value="ECO:0007669"/>
    <property type="project" value="TreeGrafter"/>
</dbReference>
<dbReference type="Gene3D" id="3.30.70.1230">
    <property type="entry name" value="Nucleotide cyclase"/>
    <property type="match status" value="1"/>
</dbReference>
<feature type="region of interest" description="Disordered" evidence="7">
    <location>
        <begin position="1"/>
        <end position="123"/>
    </location>
</feature>
<dbReference type="Proteomes" id="UP000095751">
    <property type="component" value="Unassembled WGS sequence"/>
</dbReference>
<feature type="transmembrane region" description="Helical" evidence="8">
    <location>
        <begin position="146"/>
        <end position="167"/>
    </location>
</feature>
<keyword evidence="12" id="KW-1185">Reference proteome</keyword>
<dbReference type="SMART" id="SM00471">
    <property type="entry name" value="HDc"/>
    <property type="match status" value="1"/>
</dbReference>
<dbReference type="PROSITE" id="PS51845">
    <property type="entry name" value="PDEASE_I_2"/>
    <property type="match status" value="1"/>
</dbReference>
<reference evidence="11 12" key="1">
    <citation type="submission" date="2016-09" db="EMBL/GenBank/DDBJ databases">
        <title>Extensive genetic diversity and differential bi-allelic expression allows diatom success in the polar Southern Ocean.</title>
        <authorList>
            <consortium name="DOE Joint Genome Institute"/>
            <person name="Mock T."/>
            <person name="Otillar R.P."/>
            <person name="Strauss J."/>
            <person name="Dupont C."/>
            <person name="Frickenhaus S."/>
            <person name="Maumus F."/>
            <person name="Mcmullan M."/>
            <person name="Sanges R."/>
            <person name="Schmutz J."/>
            <person name="Toseland A."/>
            <person name="Valas R."/>
            <person name="Veluchamy A."/>
            <person name="Ward B.J."/>
            <person name="Allen A."/>
            <person name="Barry K."/>
            <person name="Falciatore A."/>
            <person name="Ferrante M."/>
            <person name="Fortunato A.E."/>
            <person name="Gloeckner G."/>
            <person name="Gruber A."/>
            <person name="Hipkin R."/>
            <person name="Janech M."/>
            <person name="Kroth P."/>
            <person name="Leese F."/>
            <person name="Lindquist E."/>
            <person name="Lyon B.R."/>
            <person name="Martin J."/>
            <person name="Mayer C."/>
            <person name="Parker M."/>
            <person name="Quesneville H."/>
            <person name="Raymond J."/>
            <person name="Uhlig C."/>
            <person name="Valentin K.U."/>
            <person name="Worden A.Z."/>
            <person name="Armbrust E.V."/>
            <person name="Bowler C."/>
            <person name="Green B."/>
            <person name="Moulton V."/>
            <person name="Van Oosterhout C."/>
            <person name="Grigoriev I."/>
        </authorList>
    </citation>
    <scope>NUCLEOTIDE SEQUENCE [LARGE SCALE GENOMIC DNA]</scope>
    <source>
        <strain evidence="11 12">CCMP1102</strain>
    </source>
</reference>
<evidence type="ECO:0000256" key="6">
    <source>
        <dbReference type="ARBA" id="ARBA00023239"/>
    </source>
</evidence>
<feature type="compositionally biased region" description="Acidic residues" evidence="7">
    <location>
        <begin position="39"/>
        <end position="51"/>
    </location>
</feature>
<dbReference type="InParanoid" id="A0A1E7FZB4"/>
<feature type="region of interest" description="Disordered" evidence="7">
    <location>
        <begin position="592"/>
        <end position="612"/>
    </location>
</feature>